<dbReference type="HOGENOM" id="CLU_020353_1_1_1"/>
<dbReference type="PANTHER" id="PTHR46928:SF1">
    <property type="entry name" value="MESENCHYME-SPECIFIC CELL SURFACE GLYCOPROTEIN"/>
    <property type="match status" value="1"/>
</dbReference>
<evidence type="ECO:0000313" key="3">
    <source>
        <dbReference type="EMBL" id="ESP01305.1"/>
    </source>
</evidence>
<dbReference type="Pfam" id="PF22494">
    <property type="entry name" value="choice_anch_I"/>
    <property type="match status" value="1"/>
</dbReference>
<organism evidence="3 4">
    <name type="scientific">Lottia gigantea</name>
    <name type="common">Giant owl limpet</name>
    <dbReference type="NCBI Taxonomy" id="225164"/>
    <lineage>
        <taxon>Eukaryota</taxon>
        <taxon>Metazoa</taxon>
        <taxon>Spiralia</taxon>
        <taxon>Lophotrochozoa</taxon>
        <taxon>Mollusca</taxon>
        <taxon>Gastropoda</taxon>
        <taxon>Patellogastropoda</taxon>
        <taxon>Lottioidea</taxon>
        <taxon>Lottiidae</taxon>
        <taxon>Lottia</taxon>
    </lineage>
</organism>
<dbReference type="InterPro" id="IPR055188">
    <property type="entry name" value="Choice_anch_I"/>
</dbReference>
<feature type="non-terminal residue" evidence="3">
    <location>
        <position position="1"/>
    </location>
</feature>
<name>V4CGS5_LOTGI</name>
<dbReference type="Proteomes" id="UP000030746">
    <property type="component" value="Unassembled WGS sequence"/>
</dbReference>
<dbReference type="RefSeq" id="XP_009047939.1">
    <property type="nucleotide sequence ID" value="XM_009049691.1"/>
</dbReference>
<protein>
    <recommendedName>
        <fullName evidence="2">Choice-of-anchor I domain-containing protein</fullName>
    </recommendedName>
</protein>
<feature type="region of interest" description="Disordered" evidence="1">
    <location>
        <begin position="283"/>
        <end position="302"/>
    </location>
</feature>
<evidence type="ECO:0000256" key="1">
    <source>
        <dbReference type="SAM" id="MobiDB-lite"/>
    </source>
</evidence>
<feature type="domain" description="Choice-of-anchor I" evidence="2">
    <location>
        <begin position="4"/>
        <end position="335"/>
    </location>
</feature>
<sequence>ILVGNMPLMIKPTKDCKTIVVANEARAFGSTNSFQNPLGSVGIIRFTNGVENNYEYTELNFTKFNDKQTDLEKEGVRFVFRENTFDRDIEPESITFNCDETIAYVALQENNAIAIVDVRKLEIDEIKGLGYKTWDKYTLDTSDKDGGIHMNNYDFIRSFYLPDRIKYHHWNDEGIIITADEGAYKSYSNSFNEKRRGNWFNPGKSLSKRYLIAIENFSCRLGRLFFSKLDGLDNTRKYENLYFYGGRGFTIRKASDMSILFDSGDTIERKISELAPEIFNSNYKGGQSINQQRDTQSDNKGPECEAVETAEIDGKLVILLGCERPGTIVVFSVGDDFKETKFEYLYFNIPEYDKRLKHLYTKRKISEINPENFKYVGFDKSPNGQNILFVVGKSTGTLSAIDVDVEKWSKEMP</sequence>
<accession>V4CGS5</accession>
<dbReference type="CTD" id="20230792"/>
<proteinExistence type="predicted"/>
<gene>
    <name evidence="3" type="ORF">LOTGIDRAFT_111904</name>
</gene>
<evidence type="ECO:0000259" key="2">
    <source>
        <dbReference type="Pfam" id="PF22494"/>
    </source>
</evidence>
<dbReference type="OMA" id="SFWEFEC"/>
<dbReference type="AlphaFoldDB" id="V4CGS5"/>
<keyword evidence="4" id="KW-1185">Reference proteome</keyword>
<dbReference type="InterPro" id="IPR052956">
    <property type="entry name" value="Mesenchyme-surface_protein"/>
</dbReference>
<reference evidence="3 4" key="1">
    <citation type="journal article" date="2013" name="Nature">
        <title>Insights into bilaterian evolution from three spiralian genomes.</title>
        <authorList>
            <person name="Simakov O."/>
            <person name="Marletaz F."/>
            <person name="Cho S.J."/>
            <person name="Edsinger-Gonzales E."/>
            <person name="Havlak P."/>
            <person name="Hellsten U."/>
            <person name="Kuo D.H."/>
            <person name="Larsson T."/>
            <person name="Lv J."/>
            <person name="Arendt D."/>
            <person name="Savage R."/>
            <person name="Osoegawa K."/>
            <person name="de Jong P."/>
            <person name="Grimwood J."/>
            <person name="Chapman J.A."/>
            <person name="Shapiro H."/>
            <person name="Aerts A."/>
            <person name="Otillar R.P."/>
            <person name="Terry A.Y."/>
            <person name="Boore J.L."/>
            <person name="Grigoriev I.V."/>
            <person name="Lindberg D.R."/>
            <person name="Seaver E.C."/>
            <person name="Weisblat D.A."/>
            <person name="Putnam N.H."/>
            <person name="Rokhsar D.S."/>
        </authorList>
    </citation>
    <scope>NUCLEOTIDE SEQUENCE [LARGE SCALE GENOMIC DNA]</scope>
</reference>
<dbReference type="STRING" id="225164.V4CGS5"/>
<dbReference type="OrthoDB" id="425936at2759"/>
<evidence type="ECO:0000313" key="4">
    <source>
        <dbReference type="Proteomes" id="UP000030746"/>
    </source>
</evidence>
<feature type="compositionally biased region" description="Polar residues" evidence="1">
    <location>
        <begin position="283"/>
        <end position="294"/>
    </location>
</feature>
<dbReference type="GeneID" id="20230792"/>
<dbReference type="EMBL" id="KB200521">
    <property type="protein sequence ID" value="ESP01305.1"/>
    <property type="molecule type" value="Genomic_DNA"/>
</dbReference>
<dbReference type="PANTHER" id="PTHR46928">
    <property type="entry name" value="MESENCHYME-SPECIFIC CELL SURFACE GLYCOPROTEIN"/>
    <property type="match status" value="1"/>
</dbReference>
<dbReference type="KEGG" id="lgi:LOTGIDRAFT_111904"/>